<dbReference type="PANTHER" id="PTHR46093">
    <property type="entry name" value="ACYL-COA-BINDING DOMAIN-CONTAINING PROTEIN 5"/>
    <property type="match status" value="1"/>
</dbReference>
<dbReference type="PANTHER" id="PTHR46093:SF18">
    <property type="entry name" value="FIBRONECTIN TYPE-III DOMAIN-CONTAINING PROTEIN"/>
    <property type="match status" value="1"/>
</dbReference>
<dbReference type="EMBL" id="MCGE01000019">
    <property type="protein sequence ID" value="ORZ12398.1"/>
    <property type="molecule type" value="Genomic_DNA"/>
</dbReference>
<feature type="transmembrane region" description="Helical" evidence="4">
    <location>
        <begin position="375"/>
        <end position="399"/>
    </location>
</feature>
<evidence type="ECO:0000313" key="6">
    <source>
        <dbReference type="EMBL" id="ORZ12398.1"/>
    </source>
</evidence>
<feature type="chain" id="PRO_5012869006" description="Galactose oxidase" evidence="5">
    <location>
        <begin position="22"/>
        <end position="442"/>
    </location>
</feature>
<organism evidence="6 7">
    <name type="scientific">Absidia repens</name>
    <dbReference type="NCBI Taxonomy" id="90262"/>
    <lineage>
        <taxon>Eukaryota</taxon>
        <taxon>Fungi</taxon>
        <taxon>Fungi incertae sedis</taxon>
        <taxon>Mucoromycota</taxon>
        <taxon>Mucoromycotina</taxon>
        <taxon>Mucoromycetes</taxon>
        <taxon>Mucorales</taxon>
        <taxon>Cunninghamellaceae</taxon>
        <taxon>Absidia</taxon>
    </lineage>
</organism>
<evidence type="ECO:0008006" key="8">
    <source>
        <dbReference type="Google" id="ProtNLM"/>
    </source>
</evidence>
<evidence type="ECO:0000256" key="2">
    <source>
        <dbReference type="ARBA" id="ARBA00022737"/>
    </source>
</evidence>
<evidence type="ECO:0000256" key="3">
    <source>
        <dbReference type="SAM" id="MobiDB-lite"/>
    </source>
</evidence>
<sequence length="442" mass="47529">MMYPFGLSIIVLIYLICLVKADSLPPIYKHGCVVLRNQKLYCHGGAFRSNSTTDATQTLFTDDKLYDHHVYLDVSRPLNISSANTQWQPVAPSPTSPFTLEPRADFAITAINESSYVVSGGIGPSPRVTDNQVLANITVFYNSQSNKWSVLKPLEGEKVLNYTLDMQLFGQRATQMNDTEYFIFGGIPPDNNTIVTPNTTYVDLISSDVGWSTNVTAWALAVTRGGELFPDLCQPWVSILSFNFGGLLSSPSAPVVPKLSKLILYGGVDGKGIIHDFCWWYKPTEKKWEIAKFTNGDGPGRRFGHQAVLIGSEMLYIIGGIDAAGVTQSDVHILNVTSMTWLNGSYTNTYDQMKDTESNGGGSDGSQGESLGGGAIAGIVIGCVAGVGILVAAAVIMRVQSKKKALLKSGSAPDGFTTAPVPPITEHNMNSAVPPGPAKPHS</sequence>
<accession>A0A1X2I9V5</accession>
<dbReference type="SUPFAM" id="SSF117281">
    <property type="entry name" value="Kelch motif"/>
    <property type="match status" value="1"/>
</dbReference>
<dbReference type="AlphaFoldDB" id="A0A1X2I9V5"/>
<feature type="region of interest" description="Disordered" evidence="3">
    <location>
        <begin position="409"/>
        <end position="442"/>
    </location>
</feature>
<feature type="signal peptide" evidence="5">
    <location>
        <begin position="1"/>
        <end position="21"/>
    </location>
</feature>
<keyword evidence="7" id="KW-1185">Reference proteome</keyword>
<protein>
    <recommendedName>
        <fullName evidence="8">Galactose oxidase</fullName>
    </recommendedName>
</protein>
<name>A0A1X2I9V5_9FUNG</name>
<proteinExistence type="predicted"/>
<evidence type="ECO:0000256" key="1">
    <source>
        <dbReference type="ARBA" id="ARBA00022441"/>
    </source>
</evidence>
<dbReference type="Proteomes" id="UP000193560">
    <property type="component" value="Unassembled WGS sequence"/>
</dbReference>
<keyword evidence="4" id="KW-0812">Transmembrane</keyword>
<evidence type="ECO:0000256" key="5">
    <source>
        <dbReference type="SAM" id="SignalP"/>
    </source>
</evidence>
<gene>
    <name evidence="6" type="ORF">BCR42DRAFT_394829</name>
</gene>
<reference evidence="6 7" key="1">
    <citation type="submission" date="2016-07" db="EMBL/GenBank/DDBJ databases">
        <title>Pervasive Adenine N6-methylation of Active Genes in Fungi.</title>
        <authorList>
            <consortium name="DOE Joint Genome Institute"/>
            <person name="Mondo S.J."/>
            <person name="Dannebaum R.O."/>
            <person name="Kuo R.C."/>
            <person name="Labutti K."/>
            <person name="Haridas S."/>
            <person name="Kuo A."/>
            <person name="Salamov A."/>
            <person name="Ahrendt S.R."/>
            <person name="Lipzen A."/>
            <person name="Sullivan W."/>
            <person name="Andreopoulos W.B."/>
            <person name="Clum A."/>
            <person name="Lindquist E."/>
            <person name="Daum C."/>
            <person name="Ramamoorthy G.K."/>
            <person name="Gryganskyi A."/>
            <person name="Culley D."/>
            <person name="Magnuson J.K."/>
            <person name="James T.Y."/>
            <person name="O'Malley M.A."/>
            <person name="Stajich J.E."/>
            <person name="Spatafora J.W."/>
            <person name="Visel A."/>
            <person name="Grigoriev I.V."/>
        </authorList>
    </citation>
    <scope>NUCLEOTIDE SEQUENCE [LARGE SCALE GENOMIC DNA]</scope>
    <source>
        <strain evidence="6 7">NRRL 1336</strain>
    </source>
</reference>
<keyword evidence="4" id="KW-1133">Transmembrane helix</keyword>
<keyword evidence="1" id="KW-0880">Kelch repeat</keyword>
<dbReference type="STRING" id="90262.A0A1X2I9V5"/>
<keyword evidence="5" id="KW-0732">Signal</keyword>
<evidence type="ECO:0000313" key="7">
    <source>
        <dbReference type="Proteomes" id="UP000193560"/>
    </source>
</evidence>
<dbReference type="InterPro" id="IPR015915">
    <property type="entry name" value="Kelch-typ_b-propeller"/>
</dbReference>
<comment type="caution">
    <text evidence="6">The sequence shown here is derived from an EMBL/GenBank/DDBJ whole genome shotgun (WGS) entry which is preliminary data.</text>
</comment>
<dbReference type="OrthoDB" id="2363417at2759"/>
<keyword evidence="2" id="KW-0677">Repeat</keyword>
<evidence type="ECO:0000256" key="4">
    <source>
        <dbReference type="SAM" id="Phobius"/>
    </source>
</evidence>
<dbReference type="Gene3D" id="2.120.10.80">
    <property type="entry name" value="Kelch-type beta propeller"/>
    <property type="match status" value="2"/>
</dbReference>
<keyword evidence="4" id="KW-0472">Membrane</keyword>